<gene>
    <name evidence="2" type="ORF">PEVE_00009685</name>
</gene>
<sequence length="100" mass="11805">MSPNHLRFPALIVGYMYSLRDPIGSFEFVRALRLVRQRNFNTKILYTAFGMFNVLVGLSISFFFLFFFPLPTFILNVYSRNSWIKIDKIETNDRQATHIC</sequence>
<keyword evidence="1" id="KW-0812">Transmembrane</keyword>
<organism evidence="2 3">
    <name type="scientific">Porites evermanni</name>
    <dbReference type="NCBI Taxonomy" id="104178"/>
    <lineage>
        <taxon>Eukaryota</taxon>
        <taxon>Metazoa</taxon>
        <taxon>Cnidaria</taxon>
        <taxon>Anthozoa</taxon>
        <taxon>Hexacorallia</taxon>
        <taxon>Scleractinia</taxon>
        <taxon>Fungiina</taxon>
        <taxon>Poritidae</taxon>
        <taxon>Porites</taxon>
    </lineage>
</organism>
<protein>
    <submittedName>
        <fullName evidence="2">Uncharacterized protein</fullName>
    </submittedName>
</protein>
<keyword evidence="1" id="KW-1133">Transmembrane helix</keyword>
<name>A0ABN8R5R3_9CNID</name>
<reference evidence="2 3" key="1">
    <citation type="submission" date="2022-05" db="EMBL/GenBank/DDBJ databases">
        <authorList>
            <consortium name="Genoscope - CEA"/>
            <person name="William W."/>
        </authorList>
    </citation>
    <scope>NUCLEOTIDE SEQUENCE [LARGE SCALE GENOMIC DNA]</scope>
</reference>
<evidence type="ECO:0000313" key="3">
    <source>
        <dbReference type="Proteomes" id="UP001159427"/>
    </source>
</evidence>
<keyword evidence="3" id="KW-1185">Reference proteome</keyword>
<feature type="transmembrane region" description="Helical" evidence="1">
    <location>
        <begin position="44"/>
        <end position="68"/>
    </location>
</feature>
<dbReference type="EMBL" id="CALNXI010001676">
    <property type="protein sequence ID" value="CAH3174684.1"/>
    <property type="molecule type" value="Genomic_DNA"/>
</dbReference>
<evidence type="ECO:0000256" key="1">
    <source>
        <dbReference type="SAM" id="Phobius"/>
    </source>
</evidence>
<keyword evidence="1" id="KW-0472">Membrane</keyword>
<comment type="caution">
    <text evidence="2">The sequence shown here is derived from an EMBL/GenBank/DDBJ whole genome shotgun (WGS) entry which is preliminary data.</text>
</comment>
<dbReference type="Proteomes" id="UP001159427">
    <property type="component" value="Unassembled WGS sequence"/>
</dbReference>
<proteinExistence type="predicted"/>
<accession>A0ABN8R5R3</accession>
<evidence type="ECO:0000313" key="2">
    <source>
        <dbReference type="EMBL" id="CAH3174684.1"/>
    </source>
</evidence>